<evidence type="ECO:0000256" key="4">
    <source>
        <dbReference type="ARBA" id="ARBA00022840"/>
    </source>
</evidence>
<evidence type="ECO:0000259" key="9">
    <source>
        <dbReference type="PROSITE" id="PS51194"/>
    </source>
</evidence>
<dbReference type="AlphaFoldDB" id="I0KFA4"/>
<dbReference type="PROSITE" id="PS51195">
    <property type="entry name" value="Q_MOTIF"/>
    <property type="match status" value="1"/>
</dbReference>
<organism evidence="11 12">
    <name type="scientific">Fibrella aestuarina BUZ 2</name>
    <dbReference type="NCBI Taxonomy" id="1166018"/>
    <lineage>
        <taxon>Bacteria</taxon>
        <taxon>Pseudomonadati</taxon>
        <taxon>Bacteroidota</taxon>
        <taxon>Cytophagia</taxon>
        <taxon>Cytophagales</taxon>
        <taxon>Spirosomataceae</taxon>
        <taxon>Fibrella</taxon>
    </lineage>
</organism>
<feature type="compositionally biased region" description="Basic and acidic residues" evidence="7">
    <location>
        <begin position="405"/>
        <end position="418"/>
    </location>
</feature>
<proteinExistence type="inferred from homology"/>
<dbReference type="InterPro" id="IPR014001">
    <property type="entry name" value="Helicase_ATP-bd"/>
</dbReference>
<evidence type="ECO:0000313" key="11">
    <source>
        <dbReference type="EMBL" id="CCH02807.1"/>
    </source>
</evidence>
<gene>
    <name evidence="11" type="ORF">FAES_4808</name>
</gene>
<keyword evidence="1" id="KW-0547">Nucleotide-binding</keyword>
<dbReference type="InterPro" id="IPR014014">
    <property type="entry name" value="RNA_helicase_DEAD_Q_motif"/>
</dbReference>
<dbReference type="OrthoDB" id="974172at2"/>
<dbReference type="SMART" id="SM00490">
    <property type="entry name" value="HELICc"/>
    <property type="match status" value="1"/>
</dbReference>
<evidence type="ECO:0000256" key="3">
    <source>
        <dbReference type="ARBA" id="ARBA00022806"/>
    </source>
</evidence>
<dbReference type="GO" id="GO:0003724">
    <property type="term" value="F:RNA helicase activity"/>
    <property type="evidence" value="ECO:0007669"/>
    <property type="project" value="InterPro"/>
</dbReference>
<protein>
    <submittedName>
        <fullName evidence="11">DEAD/DEAH box helicase domain protein</fullName>
    </submittedName>
</protein>
<dbReference type="PROSITE" id="PS51194">
    <property type="entry name" value="HELICASE_CTER"/>
    <property type="match status" value="1"/>
</dbReference>
<dbReference type="SMART" id="SM00487">
    <property type="entry name" value="DEXDc"/>
    <property type="match status" value="1"/>
</dbReference>
<evidence type="ECO:0000259" key="8">
    <source>
        <dbReference type="PROSITE" id="PS51192"/>
    </source>
</evidence>
<feature type="compositionally biased region" description="Basic and acidic residues" evidence="7">
    <location>
        <begin position="425"/>
        <end position="435"/>
    </location>
</feature>
<evidence type="ECO:0000256" key="1">
    <source>
        <dbReference type="ARBA" id="ARBA00022741"/>
    </source>
</evidence>
<dbReference type="PANTHER" id="PTHR47959:SF1">
    <property type="entry name" value="ATP-DEPENDENT RNA HELICASE DBPA"/>
    <property type="match status" value="1"/>
</dbReference>
<evidence type="ECO:0000256" key="6">
    <source>
        <dbReference type="PROSITE-ProRule" id="PRU00552"/>
    </source>
</evidence>
<dbReference type="SUPFAM" id="SSF52540">
    <property type="entry name" value="P-loop containing nucleoside triphosphate hydrolases"/>
    <property type="match status" value="1"/>
</dbReference>
<sequence length="447" mass="49339">MTFNDLNLNKPLLNALADLGYTQPTTIQEKVFSVAMSGRDVCGIAQTGTGKTIAYLLPSLRQYQFSPTHTPQLLVLVPTRELVVQVVETVTALTKYMNVLTVGVYGGVNLKPQAAQVQAGADILVATPGRAVDLLKSNVLKTKQLKRLVIDEFDEMLNLGFRAQLTAILDLLPTKRQNLLFSATLTDDVEQLLGVSTPGTFFNDPVRVEAAPAGTPLKGILQSAYNVPNYNTKLNLLERLLQEDSTMTKVLVFVATKAMADQLFDDLDRRFIDSVGVIHADKAQTYRFEAVRRFGAGELRVLIATDLVSRGIDLLGVSHVINFDLPDEPESYIHRIGRTGRADQKGIAIAFITEADAERQAAIEALMKTAIPVIPLPDKLPISTVLTDAEKPEIKMKIVQPKVPKRDEVGPAFHEKAAHNQKVNVRRDYEAEKKAKYGRSYKPGRRK</sequence>
<feature type="domain" description="DEAD-box RNA helicase Q" evidence="10">
    <location>
        <begin position="1"/>
        <end position="29"/>
    </location>
</feature>
<dbReference type="PANTHER" id="PTHR47959">
    <property type="entry name" value="ATP-DEPENDENT RNA HELICASE RHLE-RELATED"/>
    <property type="match status" value="1"/>
</dbReference>
<dbReference type="RefSeq" id="WP_015333906.1">
    <property type="nucleotide sequence ID" value="NC_020054.1"/>
</dbReference>
<dbReference type="STRING" id="1166018.FAES_4808"/>
<dbReference type="EMBL" id="HE796683">
    <property type="protein sequence ID" value="CCH02807.1"/>
    <property type="molecule type" value="Genomic_DNA"/>
</dbReference>
<keyword evidence="2" id="KW-0378">Hydrolase</keyword>
<evidence type="ECO:0000256" key="2">
    <source>
        <dbReference type="ARBA" id="ARBA00022801"/>
    </source>
</evidence>
<dbReference type="PATRIC" id="fig|1166018.3.peg.1778"/>
<dbReference type="GO" id="GO:0003676">
    <property type="term" value="F:nucleic acid binding"/>
    <property type="evidence" value="ECO:0007669"/>
    <property type="project" value="InterPro"/>
</dbReference>
<evidence type="ECO:0000259" key="10">
    <source>
        <dbReference type="PROSITE" id="PS51195"/>
    </source>
</evidence>
<evidence type="ECO:0000256" key="7">
    <source>
        <dbReference type="SAM" id="MobiDB-lite"/>
    </source>
</evidence>
<feature type="domain" description="Helicase C-terminal" evidence="9">
    <location>
        <begin position="236"/>
        <end position="382"/>
    </location>
</feature>
<keyword evidence="12" id="KW-1185">Reference proteome</keyword>
<evidence type="ECO:0000313" key="12">
    <source>
        <dbReference type="Proteomes" id="UP000011058"/>
    </source>
</evidence>
<comment type="similarity">
    <text evidence="5">Belongs to the DEAD box helicase family.</text>
</comment>
<dbReference type="InterPro" id="IPR027417">
    <property type="entry name" value="P-loop_NTPase"/>
</dbReference>
<keyword evidence="4" id="KW-0067">ATP-binding</keyword>
<dbReference type="InterPro" id="IPR001650">
    <property type="entry name" value="Helicase_C-like"/>
</dbReference>
<dbReference type="GO" id="GO:0016787">
    <property type="term" value="F:hydrolase activity"/>
    <property type="evidence" value="ECO:0007669"/>
    <property type="project" value="UniProtKB-KW"/>
</dbReference>
<dbReference type="Pfam" id="PF00270">
    <property type="entry name" value="DEAD"/>
    <property type="match status" value="1"/>
</dbReference>
<evidence type="ECO:0000256" key="5">
    <source>
        <dbReference type="ARBA" id="ARBA00038437"/>
    </source>
</evidence>
<dbReference type="InterPro" id="IPR044742">
    <property type="entry name" value="DEAD/DEAH_RhlB"/>
</dbReference>
<dbReference type="InterPro" id="IPR011545">
    <property type="entry name" value="DEAD/DEAH_box_helicase_dom"/>
</dbReference>
<dbReference type="GO" id="GO:0005829">
    <property type="term" value="C:cytosol"/>
    <property type="evidence" value="ECO:0007669"/>
    <property type="project" value="TreeGrafter"/>
</dbReference>
<keyword evidence="3 11" id="KW-0347">Helicase</keyword>
<dbReference type="CDD" id="cd00268">
    <property type="entry name" value="DEADc"/>
    <property type="match status" value="1"/>
</dbReference>
<dbReference type="GO" id="GO:0005524">
    <property type="term" value="F:ATP binding"/>
    <property type="evidence" value="ECO:0007669"/>
    <property type="project" value="UniProtKB-KW"/>
</dbReference>
<feature type="short sequence motif" description="Q motif" evidence="6">
    <location>
        <begin position="1"/>
        <end position="29"/>
    </location>
</feature>
<dbReference type="CDD" id="cd18787">
    <property type="entry name" value="SF2_C_DEAD"/>
    <property type="match status" value="1"/>
</dbReference>
<dbReference type="eggNOG" id="COG0513">
    <property type="taxonomic scope" value="Bacteria"/>
</dbReference>
<dbReference type="Pfam" id="PF00271">
    <property type="entry name" value="Helicase_C"/>
    <property type="match status" value="1"/>
</dbReference>
<feature type="region of interest" description="Disordered" evidence="7">
    <location>
        <begin position="405"/>
        <end position="447"/>
    </location>
</feature>
<accession>I0KFA4</accession>
<dbReference type="InterPro" id="IPR050079">
    <property type="entry name" value="DEAD_box_RNA_helicase"/>
</dbReference>
<dbReference type="Proteomes" id="UP000011058">
    <property type="component" value="Chromosome"/>
</dbReference>
<name>I0KFA4_9BACT</name>
<feature type="domain" description="Helicase ATP-binding" evidence="8">
    <location>
        <begin position="32"/>
        <end position="203"/>
    </location>
</feature>
<dbReference type="KEGG" id="fae:FAES_4808"/>
<feature type="compositionally biased region" description="Basic residues" evidence="7">
    <location>
        <begin position="436"/>
        <end position="447"/>
    </location>
</feature>
<dbReference type="HOGENOM" id="CLU_003041_1_3_10"/>
<dbReference type="PROSITE" id="PS51192">
    <property type="entry name" value="HELICASE_ATP_BIND_1"/>
    <property type="match status" value="1"/>
</dbReference>
<reference evidence="11 12" key="1">
    <citation type="journal article" date="2012" name="J. Bacteriol.">
        <title>Genome Sequence of Fibrella aestuarina BUZ 2T, a Filamentous Marine Bacterium.</title>
        <authorList>
            <person name="Filippini M."/>
            <person name="Qi W."/>
            <person name="Blom J."/>
            <person name="Goesmann A."/>
            <person name="Smits T.H."/>
            <person name="Bagheri H.C."/>
        </authorList>
    </citation>
    <scope>NUCLEOTIDE SEQUENCE [LARGE SCALE GENOMIC DNA]</scope>
    <source>
        <strain evidence="12">BUZ 2T</strain>
    </source>
</reference>
<dbReference type="Gene3D" id="3.40.50.300">
    <property type="entry name" value="P-loop containing nucleotide triphosphate hydrolases"/>
    <property type="match status" value="2"/>
</dbReference>